<dbReference type="AlphaFoldDB" id="A0A5C6U2P1"/>
<keyword evidence="3" id="KW-1185">Reference proteome</keyword>
<gene>
    <name evidence="2" type="ORF">FSC37_18950</name>
</gene>
<evidence type="ECO:0000313" key="2">
    <source>
        <dbReference type="EMBL" id="TXC67069.1"/>
    </source>
</evidence>
<dbReference type="Proteomes" id="UP000321832">
    <property type="component" value="Unassembled WGS sequence"/>
</dbReference>
<organism evidence="2 3">
    <name type="scientific">Piscinibacter aquaticus</name>
    <dbReference type="NCBI Taxonomy" id="392597"/>
    <lineage>
        <taxon>Bacteria</taxon>
        <taxon>Pseudomonadati</taxon>
        <taxon>Pseudomonadota</taxon>
        <taxon>Betaproteobacteria</taxon>
        <taxon>Burkholderiales</taxon>
        <taxon>Sphaerotilaceae</taxon>
        <taxon>Piscinibacter</taxon>
    </lineage>
</organism>
<dbReference type="PANTHER" id="PTHR34290">
    <property type="entry name" value="SI:CH73-390P7.2"/>
    <property type="match status" value="1"/>
</dbReference>
<dbReference type="InterPro" id="IPR044691">
    <property type="entry name" value="DCC1_Trx"/>
</dbReference>
<dbReference type="InterPro" id="IPR007263">
    <property type="entry name" value="DCC1-like"/>
</dbReference>
<dbReference type="GO" id="GO:0015035">
    <property type="term" value="F:protein-disulfide reductase activity"/>
    <property type="evidence" value="ECO:0007669"/>
    <property type="project" value="InterPro"/>
</dbReference>
<feature type="compositionally biased region" description="Low complexity" evidence="1">
    <location>
        <begin position="130"/>
        <end position="146"/>
    </location>
</feature>
<protein>
    <submittedName>
        <fullName evidence="2">DUF393 domain-containing protein</fullName>
    </submittedName>
</protein>
<dbReference type="PANTHER" id="PTHR34290:SF2">
    <property type="entry name" value="OS04G0668800 PROTEIN"/>
    <property type="match status" value="1"/>
</dbReference>
<accession>A0A5C6U2P1</accession>
<dbReference type="Pfam" id="PF04134">
    <property type="entry name" value="DCC1-like"/>
    <property type="match status" value="1"/>
</dbReference>
<reference evidence="2 3" key="1">
    <citation type="submission" date="2019-08" db="EMBL/GenBank/DDBJ databases">
        <authorList>
            <person name="Khan S.A."/>
            <person name="Jeon C.O."/>
            <person name="Jeong S.E."/>
        </authorList>
    </citation>
    <scope>NUCLEOTIDE SEQUENCE [LARGE SCALE GENOMIC DNA]</scope>
    <source>
        <strain evidence="3">IMCC1728</strain>
    </source>
</reference>
<evidence type="ECO:0000313" key="3">
    <source>
        <dbReference type="Proteomes" id="UP000321832"/>
    </source>
</evidence>
<evidence type="ECO:0000256" key="1">
    <source>
        <dbReference type="SAM" id="MobiDB-lite"/>
    </source>
</evidence>
<comment type="caution">
    <text evidence="2">The sequence shown here is derived from an EMBL/GenBank/DDBJ whole genome shotgun (WGS) entry which is preliminary data.</text>
</comment>
<sequence length="187" mass="20601">MNTRTTPLLTAYYDGQCSLCLAEMREIHALDREGDIALVDCSASDFADEAVRSAGLAREDLLGALHVRDVLGDWHRGVDAIALLYATVGAPWLARAWAHPLTRPITRRVYPWVVAHRHTLGRMGLDRGAPRAAPVRPAPSAAPRAALRPRQLRAGAPWAAGLRTRPLHLLIQGELHEPRSILREPRS</sequence>
<feature type="region of interest" description="Disordered" evidence="1">
    <location>
        <begin position="125"/>
        <end position="146"/>
    </location>
</feature>
<name>A0A5C6U2P1_9BURK</name>
<proteinExistence type="predicted"/>
<dbReference type="EMBL" id="VOPW01000001">
    <property type="protein sequence ID" value="TXC67069.1"/>
    <property type="molecule type" value="Genomic_DNA"/>
</dbReference>